<protein>
    <recommendedName>
        <fullName evidence="5">Protein kinase domain-containing protein</fullName>
    </recommendedName>
</protein>
<reference evidence="6" key="1">
    <citation type="journal article" date="2020" name="Nature">
        <title>Giant virus diversity and host interactions through global metagenomics.</title>
        <authorList>
            <person name="Schulz F."/>
            <person name="Roux S."/>
            <person name="Paez-Espino D."/>
            <person name="Jungbluth S."/>
            <person name="Walsh D.A."/>
            <person name="Denef V.J."/>
            <person name="McMahon K.D."/>
            <person name="Konstantinidis K.T."/>
            <person name="Eloe-Fadrosh E.A."/>
            <person name="Kyrpides N.C."/>
            <person name="Woyke T."/>
        </authorList>
    </citation>
    <scope>NUCLEOTIDE SEQUENCE</scope>
    <source>
        <strain evidence="6">GVMAG-S-ERX555961-36</strain>
    </source>
</reference>
<dbReference type="GO" id="GO:0097527">
    <property type="term" value="P:necroptotic signaling pathway"/>
    <property type="evidence" value="ECO:0007669"/>
    <property type="project" value="TreeGrafter"/>
</dbReference>
<evidence type="ECO:0000256" key="1">
    <source>
        <dbReference type="ARBA" id="ARBA00022679"/>
    </source>
</evidence>
<dbReference type="SUPFAM" id="SSF56112">
    <property type="entry name" value="Protein kinase-like (PK-like)"/>
    <property type="match status" value="1"/>
</dbReference>
<dbReference type="PANTHER" id="PTHR44329">
    <property type="entry name" value="SERINE/THREONINE-PROTEIN KINASE TNNI3K-RELATED"/>
    <property type="match status" value="1"/>
</dbReference>
<dbReference type="EMBL" id="MN738760">
    <property type="protein sequence ID" value="QHS83522.1"/>
    <property type="molecule type" value="Genomic_DNA"/>
</dbReference>
<evidence type="ECO:0000313" key="6">
    <source>
        <dbReference type="EMBL" id="QHS83522.1"/>
    </source>
</evidence>
<dbReference type="InterPro" id="IPR000719">
    <property type="entry name" value="Prot_kinase_dom"/>
</dbReference>
<dbReference type="InterPro" id="IPR008271">
    <property type="entry name" value="Ser/Thr_kinase_AS"/>
</dbReference>
<dbReference type="InterPro" id="IPR017441">
    <property type="entry name" value="Protein_kinase_ATP_BS"/>
</dbReference>
<name>A0A6C0AUP6_9ZZZZ</name>
<evidence type="ECO:0000256" key="2">
    <source>
        <dbReference type="ARBA" id="ARBA00022741"/>
    </source>
</evidence>
<accession>A0A6C0AUP6</accession>
<keyword evidence="1" id="KW-0808">Transferase</keyword>
<keyword evidence="4" id="KW-0067">ATP-binding</keyword>
<feature type="domain" description="Protein kinase" evidence="5">
    <location>
        <begin position="48"/>
        <end position="304"/>
    </location>
</feature>
<dbReference type="SMART" id="SM00220">
    <property type="entry name" value="S_TKc"/>
    <property type="match status" value="1"/>
</dbReference>
<dbReference type="PANTHER" id="PTHR44329:SF298">
    <property type="entry name" value="MIXED LINEAGE KINASE DOMAIN-LIKE PROTEIN"/>
    <property type="match status" value="1"/>
</dbReference>
<evidence type="ECO:0000259" key="5">
    <source>
        <dbReference type="PROSITE" id="PS50011"/>
    </source>
</evidence>
<keyword evidence="3" id="KW-0418">Kinase</keyword>
<dbReference type="Pfam" id="PF00069">
    <property type="entry name" value="Pkinase"/>
    <property type="match status" value="1"/>
</dbReference>
<evidence type="ECO:0000256" key="4">
    <source>
        <dbReference type="ARBA" id="ARBA00022840"/>
    </source>
</evidence>
<dbReference type="AlphaFoldDB" id="A0A6C0AUP6"/>
<dbReference type="GO" id="GO:0004672">
    <property type="term" value="F:protein kinase activity"/>
    <property type="evidence" value="ECO:0007669"/>
    <property type="project" value="InterPro"/>
</dbReference>
<dbReference type="PROSITE" id="PS50011">
    <property type="entry name" value="PROTEIN_KINASE_DOM"/>
    <property type="match status" value="1"/>
</dbReference>
<dbReference type="InterPro" id="IPR051681">
    <property type="entry name" value="Ser/Thr_Kinases-Pseudokinases"/>
</dbReference>
<evidence type="ECO:0000256" key="3">
    <source>
        <dbReference type="ARBA" id="ARBA00022777"/>
    </source>
</evidence>
<dbReference type="PROSITE" id="PS00107">
    <property type="entry name" value="PROTEIN_KINASE_ATP"/>
    <property type="match status" value="1"/>
</dbReference>
<dbReference type="InterPro" id="IPR011009">
    <property type="entry name" value="Kinase-like_dom_sf"/>
</dbReference>
<proteinExistence type="predicted"/>
<sequence length="311" mass="36243">MFISSDPNKITECSMLDTSLHNGIPKQFSSLKNTNFSDWEIAPWELYIFENKLLGEGSFAKVYLAKWRETLVVAKKINKEICENKEFILREIDIMSKLHHPNIVQFLGYINDPFIIVMEYIPNGNLLERIKDLKYKQKLSIMKDVLQGLAYFHNRRPQSLIHRDIKPTNILLTPSYRAKITDFGISKLYSLERKNSFSGVDIINMEPELTADVGTMRYRAPETYNSNMAYDNKVDIYSFGVLLYEMFEVTRHVPETPMVWKKCNHEIRTLIKENMLCGDPDKRLSAIELIQKLTVISDKKTTFFTICSCLK</sequence>
<dbReference type="Gene3D" id="1.10.510.10">
    <property type="entry name" value="Transferase(Phosphotransferase) domain 1"/>
    <property type="match status" value="1"/>
</dbReference>
<dbReference type="FunFam" id="3.30.200.20:FF:000180">
    <property type="entry name" value="serine/threonine-protein kinase STY46-like"/>
    <property type="match status" value="1"/>
</dbReference>
<dbReference type="GO" id="GO:0005524">
    <property type="term" value="F:ATP binding"/>
    <property type="evidence" value="ECO:0007669"/>
    <property type="project" value="UniProtKB-KW"/>
</dbReference>
<dbReference type="PROSITE" id="PS00108">
    <property type="entry name" value="PROTEIN_KINASE_ST"/>
    <property type="match status" value="1"/>
</dbReference>
<keyword evidence="2" id="KW-0547">Nucleotide-binding</keyword>
<organism evidence="6">
    <name type="scientific">viral metagenome</name>
    <dbReference type="NCBI Taxonomy" id="1070528"/>
    <lineage>
        <taxon>unclassified sequences</taxon>
        <taxon>metagenomes</taxon>
        <taxon>organismal metagenomes</taxon>
    </lineage>
</organism>